<reference evidence="1 2" key="1">
    <citation type="submission" date="2019-09" db="EMBL/GenBank/DDBJ databases">
        <title>Draft genome sequence assemblies of isolates from the urinary tract.</title>
        <authorList>
            <person name="Mores C.R."/>
            <person name="Putonti C."/>
            <person name="Wolfe A.J."/>
        </authorList>
    </citation>
    <scope>NUCLEOTIDE SEQUENCE [LARGE SCALE GENOMIC DNA]</scope>
    <source>
        <strain evidence="1 2">UMB623</strain>
    </source>
</reference>
<dbReference type="AlphaFoldDB" id="A0A5N1GP67"/>
<organism evidence="1 2">
    <name type="scientific">Aerococcus sanguinicola</name>
    <dbReference type="NCBI Taxonomy" id="119206"/>
    <lineage>
        <taxon>Bacteria</taxon>
        <taxon>Bacillati</taxon>
        <taxon>Bacillota</taxon>
        <taxon>Bacilli</taxon>
        <taxon>Lactobacillales</taxon>
        <taxon>Aerococcaceae</taxon>
        <taxon>Aerococcus</taxon>
    </lineage>
</organism>
<dbReference type="OrthoDB" id="5808629at2"/>
<sequence>MKLELQNVVIEKIDFGKKTEIKDDQLYINRDEMIAELMAIDQVKAIQIDLARPGEKKRLIPVKDVIEPRLRIGRGNQFPGITGEIEQLGQGTTKKMQNVAVVTVGDIVGFQEGIIDMWGEGAKWTPFSQTLNVVVNIEPEEGLEPHEHEKACRLVGLKASEYLGAALEGVSPNSRESFEIEDVKTSLEKYPDLPRVAYVEMLIAQGLLHDGYIYGVDAKQILPTLLNPLEELDGAVISGNCVAACDKITTYQHQNNSVILELLKRHGKDLVFVSSILVPELTILDGKFRTADYTVKLCQLLGLDGVIVSEEGYGNPDSDLVMIAEGLENSGIKTVLITDECSGWDGDSQPLADAKEEAKAVISTGNVSHLIHLEAAEEVLGDAKAIANLSGGWEGSLDEAGNISCELNAVIGATSEIGYHNLTVELH</sequence>
<dbReference type="EMBL" id="VYWO01000001">
    <property type="protein sequence ID" value="KAA9302018.1"/>
    <property type="molecule type" value="Genomic_DNA"/>
</dbReference>
<gene>
    <name evidence="1" type="ORF">F6I03_02070</name>
</gene>
<proteinExistence type="predicted"/>
<dbReference type="Proteomes" id="UP000327148">
    <property type="component" value="Unassembled WGS sequence"/>
</dbReference>
<dbReference type="GO" id="GO:0050485">
    <property type="term" value="F:oxidoreductase activity, acting on X-H and Y-H to form an X-Y bond, with a disulfide as acceptor"/>
    <property type="evidence" value="ECO:0007669"/>
    <property type="project" value="InterPro"/>
</dbReference>
<dbReference type="Pfam" id="PF09338">
    <property type="entry name" value="Gly_reductase"/>
    <property type="match status" value="1"/>
</dbReference>
<comment type="caution">
    <text evidence="1">The sequence shown here is derived from an EMBL/GenBank/DDBJ whole genome shotgun (WGS) entry which is preliminary data.</text>
</comment>
<evidence type="ECO:0000313" key="1">
    <source>
        <dbReference type="EMBL" id="KAA9302018.1"/>
    </source>
</evidence>
<accession>A0A5N1GP67</accession>
<dbReference type="InterPro" id="IPR015417">
    <property type="entry name" value="Gly_reductase_pB_sua/b"/>
</dbReference>
<dbReference type="RefSeq" id="WP_070431741.1">
    <property type="nucleotide sequence ID" value="NZ_VYWO01000001.1"/>
</dbReference>
<evidence type="ECO:0000313" key="2">
    <source>
        <dbReference type="Proteomes" id="UP000327148"/>
    </source>
</evidence>
<protein>
    <submittedName>
        <fullName evidence="1">Beta-aspartyl-peptidase</fullName>
    </submittedName>
</protein>
<name>A0A5N1GP67_9LACT</name>